<dbReference type="PANTHER" id="PTHR47739">
    <property type="entry name" value="TRNA1(VAL) (ADENINE(37)-N6)-METHYLTRANSFERASE"/>
    <property type="match status" value="1"/>
</dbReference>
<name>A0ABP8LVN8_9BACT</name>
<keyword evidence="3 6" id="KW-0808">Transferase</keyword>
<evidence type="ECO:0000256" key="4">
    <source>
        <dbReference type="ARBA" id="ARBA00022691"/>
    </source>
</evidence>
<evidence type="ECO:0000256" key="5">
    <source>
        <dbReference type="ARBA" id="ARBA00022694"/>
    </source>
</evidence>
<evidence type="ECO:0000256" key="6">
    <source>
        <dbReference type="HAMAP-Rule" id="MF_01872"/>
    </source>
</evidence>
<sequence length="223" mass="24956">MKVCTDACVFGAWADVEKAMRILDIGTGTGLLSLMVAQRNEEAGIEGVEIEEGAFRQTQYNFSESPFAGRLTVHRSAVQDFLPPAPFDCIVTNPPFYQNSLKSPDAKANLAHHSDSLSFADLLAASDRLLETGGRCSVLLPFEESLVFEKLHVPSYWYLTRELVLAHRPGLSPFRRMMTFRKGIPPVTAVGEVNRELLYIYEENGKNYDSAFKAYLKAYYLGF</sequence>
<evidence type="ECO:0000313" key="8">
    <source>
        <dbReference type="EMBL" id="GAA4438146.1"/>
    </source>
</evidence>
<dbReference type="PROSITE" id="PS00092">
    <property type="entry name" value="N6_MTASE"/>
    <property type="match status" value="1"/>
</dbReference>
<dbReference type="SUPFAM" id="SSF53335">
    <property type="entry name" value="S-adenosyl-L-methionine-dependent methyltransferases"/>
    <property type="match status" value="1"/>
</dbReference>
<organism evidence="8 9">
    <name type="scientific">Ravibacter arvi</name>
    <dbReference type="NCBI Taxonomy" id="2051041"/>
    <lineage>
        <taxon>Bacteria</taxon>
        <taxon>Pseudomonadati</taxon>
        <taxon>Bacteroidota</taxon>
        <taxon>Cytophagia</taxon>
        <taxon>Cytophagales</taxon>
        <taxon>Spirosomataceae</taxon>
        <taxon>Ravibacter</taxon>
    </lineage>
</organism>
<dbReference type="PANTHER" id="PTHR47739:SF1">
    <property type="entry name" value="TRNA1(VAL) (ADENINE(37)-N6)-METHYLTRANSFERASE"/>
    <property type="match status" value="1"/>
</dbReference>
<evidence type="ECO:0000256" key="1">
    <source>
        <dbReference type="ARBA" id="ARBA00022490"/>
    </source>
</evidence>
<dbReference type="InterPro" id="IPR050210">
    <property type="entry name" value="tRNA_Adenine-N(6)_MTase"/>
</dbReference>
<protein>
    <recommendedName>
        <fullName evidence="6">tRNA1(Val) (adenine(37)-N6)-methyltransferase</fullName>
        <ecNumber evidence="6">2.1.1.223</ecNumber>
    </recommendedName>
    <alternativeName>
        <fullName evidence="6">tRNA m6A37 methyltransferase</fullName>
    </alternativeName>
</protein>
<keyword evidence="4 6" id="KW-0949">S-adenosyl-L-methionine</keyword>
<comment type="caution">
    <text evidence="8">The sequence shown here is derived from an EMBL/GenBank/DDBJ whole genome shotgun (WGS) entry which is preliminary data.</text>
</comment>
<dbReference type="Proteomes" id="UP001501508">
    <property type="component" value="Unassembled WGS sequence"/>
</dbReference>
<dbReference type="EMBL" id="BAABEY010000018">
    <property type="protein sequence ID" value="GAA4438146.1"/>
    <property type="molecule type" value="Genomic_DNA"/>
</dbReference>
<feature type="domain" description="Methyltransferase small" evidence="7">
    <location>
        <begin position="18"/>
        <end position="113"/>
    </location>
</feature>
<comment type="similarity">
    <text evidence="6">Belongs to the methyltransferase superfamily. tRNA (adenine-N(6)-)-methyltransferase family.</text>
</comment>
<dbReference type="Gene3D" id="3.40.50.150">
    <property type="entry name" value="Vaccinia Virus protein VP39"/>
    <property type="match status" value="1"/>
</dbReference>
<dbReference type="InterPro" id="IPR029063">
    <property type="entry name" value="SAM-dependent_MTases_sf"/>
</dbReference>
<keyword evidence="2 6" id="KW-0489">Methyltransferase</keyword>
<dbReference type="CDD" id="cd02440">
    <property type="entry name" value="AdoMet_MTases"/>
    <property type="match status" value="1"/>
</dbReference>
<dbReference type="InterPro" id="IPR002052">
    <property type="entry name" value="DNA_methylase_N6_adenine_CS"/>
</dbReference>
<evidence type="ECO:0000256" key="3">
    <source>
        <dbReference type="ARBA" id="ARBA00022679"/>
    </source>
</evidence>
<keyword evidence="9" id="KW-1185">Reference proteome</keyword>
<comment type="subcellular location">
    <subcellularLocation>
        <location evidence="6">Cytoplasm</location>
    </subcellularLocation>
</comment>
<reference evidence="9" key="1">
    <citation type="journal article" date="2019" name="Int. J. Syst. Evol. Microbiol.">
        <title>The Global Catalogue of Microorganisms (GCM) 10K type strain sequencing project: providing services to taxonomists for standard genome sequencing and annotation.</title>
        <authorList>
            <consortium name="The Broad Institute Genomics Platform"/>
            <consortium name="The Broad Institute Genome Sequencing Center for Infectious Disease"/>
            <person name="Wu L."/>
            <person name="Ma J."/>
        </authorList>
    </citation>
    <scope>NUCLEOTIDE SEQUENCE [LARGE SCALE GENOMIC DNA]</scope>
    <source>
        <strain evidence="9">JCM 31920</strain>
    </source>
</reference>
<dbReference type="HAMAP" id="MF_01872">
    <property type="entry name" value="tRNA_methyltr_YfiC"/>
    <property type="match status" value="1"/>
</dbReference>
<keyword evidence="5 6" id="KW-0819">tRNA processing</keyword>
<dbReference type="InterPro" id="IPR022882">
    <property type="entry name" value="tRNA_adenine-N6_MeTrfase"/>
</dbReference>
<accession>A0ABP8LVN8</accession>
<dbReference type="GO" id="GO:0032259">
    <property type="term" value="P:methylation"/>
    <property type="evidence" value="ECO:0007669"/>
    <property type="project" value="UniProtKB-KW"/>
</dbReference>
<proteinExistence type="inferred from homology"/>
<comment type="function">
    <text evidence="6">Specifically methylates the adenine in position 37 of tRNA(1)(Val) (anticodon cmo5UAC).</text>
</comment>
<gene>
    <name evidence="8" type="ORF">GCM10023091_18350</name>
</gene>
<evidence type="ECO:0000256" key="2">
    <source>
        <dbReference type="ARBA" id="ARBA00022603"/>
    </source>
</evidence>
<dbReference type="GO" id="GO:0008168">
    <property type="term" value="F:methyltransferase activity"/>
    <property type="evidence" value="ECO:0007669"/>
    <property type="project" value="UniProtKB-KW"/>
</dbReference>
<evidence type="ECO:0000313" key="9">
    <source>
        <dbReference type="Proteomes" id="UP001501508"/>
    </source>
</evidence>
<dbReference type="Pfam" id="PF05175">
    <property type="entry name" value="MTS"/>
    <property type="match status" value="1"/>
</dbReference>
<dbReference type="InterPro" id="IPR007848">
    <property type="entry name" value="Small_mtfrase_dom"/>
</dbReference>
<dbReference type="EC" id="2.1.1.223" evidence="6"/>
<evidence type="ECO:0000259" key="7">
    <source>
        <dbReference type="Pfam" id="PF05175"/>
    </source>
</evidence>
<keyword evidence="1 6" id="KW-0963">Cytoplasm</keyword>
<comment type="catalytic activity">
    <reaction evidence="6">
        <text>adenosine(37) in tRNA1(Val) + S-adenosyl-L-methionine = N(6)-methyladenosine(37) in tRNA1(Val) + S-adenosyl-L-homocysteine + H(+)</text>
        <dbReference type="Rhea" id="RHEA:43160"/>
        <dbReference type="Rhea" id="RHEA-COMP:10369"/>
        <dbReference type="Rhea" id="RHEA-COMP:10370"/>
        <dbReference type="ChEBI" id="CHEBI:15378"/>
        <dbReference type="ChEBI" id="CHEBI:57856"/>
        <dbReference type="ChEBI" id="CHEBI:59789"/>
        <dbReference type="ChEBI" id="CHEBI:74411"/>
        <dbReference type="ChEBI" id="CHEBI:74449"/>
        <dbReference type="EC" id="2.1.1.223"/>
    </reaction>
</comment>